<organism evidence="1 2">
    <name type="scientific">Colocasia esculenta</name>
    <name type="common">Wild taro</name>
    <name type="synonym">Arum esculentum</name>
    <dbReference type="NCBI Taxonomy" id="4460"/>
    <lineage>
        <taxon>Eukaryota</taxon>
        <taxon>Viridiplantae</taxon>
        <taxon>Streptophyta</taxon>
        <taxon>Embryophyta</taxon>
        <taxon>Tracheophyta</taxon>
        <taxon>Spermatophyta</taxon>
        <taxon>Magnoliopsida</taxon>
        <taxon>Liliopsida</taxon>
        <taxon>Araceae</taxon>
        <taxon>Aroideae</taxon>
        <taxon>Colocasieae</taxon>
        <taxon>Colocasia</taxon>
    </lineage>
</organism>
<comment type="caution">
    <text evidence="1">The sequence shown here is derived from an EMBL/GenBank/DDBJ whole genome shotgun (WGS) entry which is preliminary data.</text>
</comment>
<name>A0A843U0M9_COLES</name>
<gene>
    <name evidence="1" type="ORF">Taro_009593</name>
</gene>
<dbReference type="EMBL" id="NMUH01000336">
    <property type="protein sequence ID" value="MQL77198.1"/>
    <property type="molecule type" value="Genomic_DNA"/>
</dbReference>
<sequence>MEKNSEVKRAQLGVVPGWVTFLESLPTSMKHQRLELDGGKCYRQVLAMSLVATDVDINLRPTYFYKAAQGPPFPPFFPLHTLTSTSSIPYYFRRPTRVCGQ</sequence>
<dbReference type="AlphaFoldDB" id="A0A843U0M9"/>
<reference evidence="1" key="1">
    <citation type="submission" date="2017-07" db="EMBL/GenBank/DDBJ databases">
        <title>Taro Niue Genome Assembly and Annotation.</title>
        <authorList>
            <person name="Atibalentja N."/>
            <person name="Keating K."/>
            <person name="Fields C.J."/>
        </authorList>
    </citation>
    <scope>NUCLEOTIDE SEQUENCE</scope>
    <source>
        <strain evidence="1">Niue_2</strain>
        <tissue evidence="1">Leaf</tissue>
    </source>
</reference>
<evidence type="ECO:0000313" key="2">
    <source>
        <dbReference type="Proteomes" id="UP000652761"/>
    </source>
</evidence>
<protein>
    <submittedName>
        <fullName evidence="1">Uncharacterized protein</fullName>
    </submittedName>
</protein>
<feature type="non-terminal residue" evidence="1">
    <location>
        <position position="1"/>
    </location>
</feature>
<evidence type="ECO:0000313" key="1">
    <source>
        <dbReference type="EMBL" id="MQL77198.1"/>
    </source>
</evidence>
<keyword evidence="2" id="KW-1185">Reference proteome</keyword>
<accession>A0A843U0M9</accession>
<proteinExistence type="predicted"/>
<dbReference type="Proteomes" id="UP000652761">
    <property type="component" value="Unassembled WGS sequence"/>
</dbReference>